<keyword evidence="3" id="KW-1185">Reference proteome</keyword>
<accession>A0AAQ3KLF4</accession>
<dbReference type="EMBL" id="CP136895">
    <property type="protein sequence ID" value="WOL11148.1"/>
    <property type="molecule type" value="Genomic_DNA"/>
</dbReference>
<dbReference type="SUPFAM" id="SSF56672">
    <property type="entry name" value="DNA/RNA polymerases"/>
    <property type="match status" value="1"/>
</dbReference>
<dbReference type="PANTHER" id="PTHR19446">
    <property type="entry name" value="REVERSE TRANSCRIPTASES"/>
    <property type="match status" value="1"/>
</dbReference>
<gene>
    <name evidence="2" type="ORF">Cni_G19909</name>
</gene>
<dbReference type="AlphaFoldDB" id="A0AAQ3KLF4"/>
<dbReference type="InterPro" id="IPR043502">
    <property type="entry name" value="DNA/RNA_pol_sf"/>
</dbReference>
<sequence length="384" mass="43273">MAIAALLRRSAGAAQASPRETGRVGQWAGEWGVAKWDILGKARKPLLKIDWDSLLLPHIPLLQSLDAPFSIFEVHEVIKHSKNYKAPGPNGLPLEFFKAFWSPIRGSLVDILNDLLLHPKDLCRINLAYITLIPKKEGVCRTRDFRPIILENSLIKKISKLLAKRLAPFMSSLIDNKQGAFSKGHNTLDCFMMISEILWACHLMDKDLCIIKFDFKHAFDSISWDFISDMMTARGFPPKWISWISNLLNSSSSAVLINGSASRTFSHKRGLRQGNLISPLIFNLVADTLSRLISRAVQRDLVQGVLKDYLPEAISHVLFADDLIMICKADAACFEHIKLLLNASRCHLVCGLTLIKRVSFHLMVTLKLLPPWLLFSRAAWVAFR</sequence>
<organism evidence="2 3">
    <name type="scientific">Canna indica</name>
    <name type="common">Indian-shot</name>
    <dbReference type="NCBI Taxonomy" id="4628"/>
    <lineage>
        <taxon>Eukaryota</taxon>
        <taxon>Viridiplantae</taxon>
        <taxon>Streptophyta</taxon>
        <taxon>Embryophyta</taxon>
        <taxon>Tracheophyta</taxon>
        <taxon>Spermatophyta</taxon>
        <taxon>Magnoliopsida</taxon>
        <taxon>Liliopsida</taxon>
        <taxon>Zingiberales</taxon>
        <taxon>Cannaceae</taxon>
        <taxon>Canna</taxon>
    </lineage>
</organism>
<dbReference type="PROSITE" id="PS50878">
    <property type="entry name" value="RT_POL"/>
    <property type="match status" value="1"/>
</dbReference>
<name>A0AAQ3KLF4_9LILI</name>
<dbReference type="Proteomes" id="UP001327560">
    <property type="component" value="Chromosome 6"/>
</dbReference>
<dbReference type="Pfam" id="PF00078">
    <property type="entry name" value="RVT_1"/>
    <property type="match status" value="1"/>
</dbReference>
<evidence type="ECO:0000313" key="2">
    <source>
        <dbReference type="EMBL" id="WOL11148.1"/>
    </source>
</evidence>
<dbReference type="CDD" id="cd01650">
    <property type="entry name" value="RT_nLTR_like"/>
    <property type="match status" value="1"/>
</dbReference>
<proteinExistence type="predicted"/>
<reference evidence="2 3" key="1">
    <citation type="submission" date="2023-10" db="EMBL/GenBank/DDBJ databases">
        <title>Chromosome-scale genome assembly provides insights into flower coloration mechanisms of Canna indica.</title>
        <authorList>
            <person name="Li C."/>
        </authorList>
    </citation>
    <scope>NUCLEOTIDE SEQUENCE [LARGE SCALE GENOMIC DNA]</scope>
    <source>
        <tissue evidence="2">Flower</tissue>
    </source>
</reference>
<evidence type="ECO:0000313" key="3">
    <source>
        <dbReference type="Proteomes" id="UP001327560"/>
    </source>
</evidence>
<evidence type="ECO:0000259" key="1">
    <source>
        <dbReference type="PROSITE" id="PS50878"/>
    </source>
</evidence>
<protein>
    <recommendedName>
        <fullName evidence="1">Reverse transcriptase domain-containing protein</fullName>
    </recommendedName>
</protein>
<dbReference type="InterPro" id="IPR000477">
    <property type="entry name" value="RT_dom"/>
</dbReference>
<feature type="domain" description="Reverse transcriptase" evidence="1">
    <location>
        <begin position="114"/>
        <end position="377"/>
    </location>
</feature>